<accession>A0ABR0J2I9</accession>
<dbReference type="Proteomes" id="UP001345691">
    <property type="component" value="Unassembled WGS sequence"/>
</dbReference>
<comment type="caution">
    <text evidence="1">The sequence shown here is derived from an EMBL/GenBank/DDBJ whole genome shotgun (WGS) entry which is preliminary data.</text>
</comment>
<dbReference type="EMBL" id="JAVRRF010000023">
    <property type="protein sequence ID" value="KAK5054383.1"/>
    <property type="molecule type" value="Genomic_DNA"/>
</dbReference>
<reference evidence="1 2" key="1">
    <citation type="submission" date="2023-08" db="EMBL/GenBank/DDBJ databases">
        <title>Black Yeasts Isolated from many extreme environments.</title>
        <authorList>
            <person name="Coleine C."/>
            <person name="Stajich J.E."/>
            <person name="Selbmann L."/>
        </authorList>
    </citation>
    <scope>NUCLEOTIDE SEQUENCE [LARGE SCALE GENOMIC DNA]</scope>
    <source>
        <strain evidence="1 2">CCFEE 6328</strain>
    </source>
</reference>
<keyword evidence="2" id="KW-1185">Reference proteome</keyword>
<sequence length="217" mass="23493">MLLDEAPIEPLTPEPDNAVVPELLVEELEVEELVAELLTEDVAREAGAREADPVERTAELVEDLEVEELVTERLTEDVAREADPVECTAELVEELEVEELVTELLTEEVAREADPVERTAELGAVPVDAADPPLAVEDELFAVELNGLEVMAEEALPKEVSDVADLEADAIEGADKLSDVMVVCFELVAELTADCIDDEVPLALVEAENVAVEVVDD</sequence>
<evidence type="ECO:0000313" key="2">
    <source>
        <dbReference type="Proteomes" id="UP001345691"/>
    </source>
</evidence>
<protein>
    <submittedName>
        <fullName evidence="1">Uncharacterized protein</fullName>
    </submittedName>
</protein>
<evidence type="ECO:0000313" key="1">
    <source>
        <dbReference type="EMBL" id="KAK5054383.1"/>
    </source>
</evidence>
<organism evidence="1 2">
    <name type="scientific">Exophiala sideris</name>
    <dbReference type="NCBI Taxonomy" id="1016849"/>
    <lineage>
        <taxon>Eukaryota</taxon>
        <taxon>Fungi</taxon>
        <taxon>Dikarya</taxon>
        <taxon>Ascomycota</taxon>
        <taxon>Pezizomycotina</taxon>
        <taxon>Eurotiomycetes</taxon>
        <taxon>Chaetothyriomycetidae</taxon>
        <taxon>Chaetothyriales</taxon>
        <taxon>Herpotrichiellaceae</taxon>
        <taxon>Exophiala</taxon>
    </lineage>
</organism>
<proteinExistence type="predicted"/>
<name>A0ABR0J2I9_9EURO</name>
<gene>
    <name evidence="1" type="ORF">LTR69_008998</name>
</gene>